<reference evidence="3" key="1">
    <citation type="submission" date="2025-08" db="UniProtKB">
        <authorList>
            <consortium name="RefSeq"/>
        </authorList>
    </citation>
    <scope>IDENTIFICATION</scope>
</reference>
<evidence type="ECO:0000313" key="3">
    <source>
        <dbReference type="RefSeq" id="XP_011042187.1"/>
    </source>
</evidence>
<feature type="compositionally biased region" description="Acidic residues" evidence="1">
    <location>
        <begin position="127"/>
        <end position="146"/>
    </location>
</feature>
<dbReference type="AlphaFoldDB" id="A0AAJ6V5G3"/>
<protein>
    <submittedName>
        <fullName evidence="3">Uncharacterized protein LOC105137935</fullName>
    </submittedName>
</protein>
<accession>A0AAJ6V5G3</accession>
<gene>
    <name evidence="3" type="primary">LOC105137935</name>
</gene>
<dbReference type="GeneID" id="105137935"/>
<dbReference type="RefSeq" id="XP_011042187.1">
    <property type="nucleotide sequence ID" value="XM_011043885.1"/>
</dbReference>
<dbReference type="Proteomes" id="UP000694918">
    <property type="component" value="Unplaced"/>
</dbReference>
<evidence type="ECO:0000256" key="1">
    <source>
        <dbReference type="SAM" id="MobiDB-lite"/>
    </source>
</evidence>
<evidence type="ECO:0000313" key="2">
    <source>
        <dbReference type="Proteomes" id="UP000694918"/>
    </source>
</evidence>
<feature type="region of interest" description="Disordered" evidence="1">
    <location>
        <begin position="127"/>
        <end position="149"/>
    </location>
</feature>
<dbReference type="PANTHER" id="PTHR37753">
    <property type="entry name" value="OS01G0940600 PROTEIN"/>
    <property type="match status" value="1"/>
</dbReference>
<sequence length="183" mass="20963">MEHNLAPPQLRYGSALMEIVSFLETMVRWSSWISHLRGETSALMAPSPAYPHPLVPSLSPFTCLPPAILITDDPRRRRRSLKILVTPAWLSSNSCVLAFLLHLSLFSATIFSSIRIADMLGQDYLEEESEEVDDDKEEDDEDDYEKDDTVDISLEKELQTVHPCTRTFKRPKRKPRLHHPCFA</sequence>
<keyword evidence="2" id="KW-1185">Reference proteome</keyword>
<dbReference type="PANTHER" id="PTHR37753:SF1">
    <property type="entry name" value="OS01G0940600 PROTEIN"/>
    <property type="match status" value="1"/>
</dbReference>
<dbReference type="KEGG" id="peu:105137935"/>
<proteinExistence type="predicted"/>
<organism evidence="2 3">
    <name type="scientific">Populus euphratica</name>
    <name type="common">Euphrates poplar</name>
    <dbReference type="NCBI Taxonomy" id="75702"/>
    <lineage>
        <taxon>Eukaryota</taxon>
        <taxon>Viridiplantae</taxon>
        <taxon>Streptophyta</taxon>
        <taxon>Embryophyta</taxon>
        <taxon>Tracheophyta</taxon>
        <taxon>Spermatophyta</taxon>
        <taxon>Magnoliopsida</taxon>
        <taxon>eudicotyledons</taxon>
        <taxon>Gunneridae</taxon>
        <taxon>Pentapetalae</taxon>
        <taxon>rosids</taxon>
        <taxon>fabids</taxon>
        <taxon>Malpighiales</taxon>
        <taxon>Salicaceae</taxon>
        <taxon>Saliceae</taxon>
        <taxon>Populus</taxon>
    </lineage>
</organism>
<name>A0AAJ6V5G3_POPEU</name>